<keyword evidence="1" id="KW-0472">Membrane</keyword>
<dbReference type="Proteomes" id="UP000295361">
    <property type="component" value="Unassembled WGS sequence"/>
</dbReference>
<sequence length="159" mass="17927">MRHPPAFQVEVASGRAWCLAWALLVMLASASVLAWLQQWMNLPLVILLLAFLPGLLAGWRLQRQPLQSLRWDGQTWLLGQAASRGGETRQGSLRPMLDLGGWLLLRFADRPERRFGQGRSYLALSRADMPQQWPLLRLTLYSAAGPSEPARHPESPPIR</sequence>
<gene>
    <name evidence="2" type="ORF">DES47_103433</name>
</gene>
<dbReference type="EMBL" id="SNXS01000003">
    <property type="protein sequence ID" value="TDP71452.1"/>
    <property type="molecule type" value="Genomic_DNA"/>
</dbReference>
<keyword evidence="1" id="KW-1133">Transmembrane helix</keyword>
<proteinExistence type="predicted"/>
<reference evidence="2 3" key="1">
    <citation type="submission" date="2019-03" db="EMBL/GenBank/DDBJ databases">
        <title>Genomic Encyclopedia of Type Strains, Phase IV (KMG-IV): sequencing the most valuable type-strain genomes for metagenomic binning, comparative biology and taxonomic classification.</title>
        <authorList>
            <person name="Goeker M."/>
        </authorList>
    </citation>
    <scope>NUCLEOTIDE SEQUENCE [LARGE SCALE GENOMIC DNA]</scope>
    <source>
        <strain evidence="2 3">DSM 16998</strain>
    </source>
</reference>
<evidence type="ECO:0008006" key="4">
    <source>
        <dbReference type="Google" id="ProtNLM"/>
    </source>
</evidence>
<feature type="transmembrane region" description="Helical" evidence="1">
    <location>
        <begin position="42"/>
        <end position="61"/>
    </location>
</feature>
<name>A0A4R6QNG1_9BURK</name>
<comment type="caution">
    <text evidence="2">The sequence shown here is derived from an EMBL/GenBank/DDBJ whole genome shotgun (WGS) entry which is preliminary data.</text>
</comment>
<organism evidence="2 3">
    <name type="scientific">Roseateles toxinivorans</name>
    <dbReference type="NCBI Taxonomy" id="270368"/>
    <lineage>
        <taxon>Bacteria</taxon>
        <taxon>Pseudomonadati</taxon>
        <taxon>Pseudomonadota</taxon>
        <taxon>Betaproteobacteria</taxon>
        <taxon>Burkholderiales</taxon>
        <taxon>Sphaerotilaceae</taxon>
        <taxon>Roseateles</taxon>
    </lineage>
</organism>
<evidence type="ECO:0000313" key="3">
    <source>
        <dbReference type="Proteomes" id="UP000295361"/>
    </source>
</evidence>
<dbReference type="AlphaFoldDB" id="A0A4R6QNG1"/>
<keyword evidence="3" id="KW-1185">Reference proteome</keyword>
<dbReference type="RefSeq" id="WP_133701226.1">
    <property type="nucleotide sequence ID" value="NZ_SNXS01000003.1"/>
</dbReference>
<dbReference type="OrthoDB" id="9157092at2"/>
<dbReference type="InParanoid" id="A0A4R6QNG1"/>
<evidence type="ECO:0000313" key="2">
    <source>
        <dbReference type="EMBL" id="TDP71452.1"/>
    </source>
</evidence>
<keyword evidence="1" id="KW-0812">Transmembrane</keyword>
<feature type="transmembrane region" description="Helical" evidence="1">
    <location>
        <begin position="16"/>
        <end position="36"/>
    </location>
</feature>
<evidence type="ECO:0000256" key="1">
    <source>
        <dbReference type="SAM" id="Phobius"/>
    </source>
</evidence>
<accession>A0A4R6QNG1</accession>
<protein>
    <recommendedName>
        <fullName evidence="4">Toxin CptA</fullName>
    </recommendedName>
</protein>